<dbReference type="Gene3D" id="1.10.1220.10">
    <property type="entry name" value="Met repressor-like"/>
    <property type="match status" value="1"/>
</dbReference>
<organism evidence="1 2">
    <name type="scientific">Bianquea renquensis</name>
    <dbReference type="NCBI Taxonomy" id="2763661"/>
    <lineage>
        <taxon>Bacteria</taxon>
        <taxon>Bacillati</taxon>
        <taxon>Bacillota</taxon>
        <taxon>Clostridia</taxon>
        <taxon>Eubacteriales</taxon>
        <taxon>Bianqueaceae</taxon>
        <taxon>Bianquea</taxon>
    </lineage>
</organism>
<keyword evidence="2" id="KW-1185">Reference proteome</keyword>
<dbReference type="InterPro" id="IPR010985">
    <property type="entry name" value="Ribbon_hlx_hlx"/>
</dbReference>
<evidence type="ECO:0000313" key="1">
    <source>
        <dbReference type="EMBL" id="MBC8542941.1"/>
    </source>
</evidence>
<protein>
    <recommendedName>
        <fullName evidence="3">Arc-like DNA binding domain-containing protein</fullName>
    </recommendedName>
</protein>
<proteinExistence type="predicted"/>
<dbReference type="InterPro" id="IPR013321">
    <property type="entry name" value="Arc_rbn_hlx_hlx"/>
</dbReference>
<dbReference type="GO" id="GO:0006355">
    <property type="term" value="P:regulation of DNA-templated transcription"/>
    <property type="evidence" value="ECO:0007669"/>
    <property type="project" value="InterPro"/>
</dbReference>
<dbReference type="AlphaFoldDB" id="A0A926DQY0"/>
<gene>
    <name evidence="1" type="ORF">H8730_05215</name>
</gene>
<dbReference type="EMBL" id="JACRSQ010000005">
    <property type="protein sequence ID" value="MBC8542941.1"/>
    <property type="molecule type" value="Genomic_DNA"/>
</dbReference>
<sequence length="72" mass="8266">MPQEKKSTYTGQTDARRKANAKYLKEAVEDVRIRVPKGQKAIIKAHAESQEESMNAFVVRAIDETMERDNEE</sequence>
<reference evidence="1" key="1">
    <citation type="submission" date="2020-08" db="EMBL/GenBank/DDBJ databases">
        <title>Genome public.</title>
        <authorList>
            <person name="Liu C."/>
            <person name="Sun Q."/>
        </authorList>
    </citation>
    <scope>NUCLEOTIDE SEQUENCE</scope>
    <source>
        <strain evidence="1">NSJ-32</strain>
    </source>
</reference>
<name>A0A926DQY0_9FIRM</name>
<dbReference type="Proteomes" id="UP000657006">
    <property type="component" value="Unassembled WGS sequence"/>
</dbReference>
<comment type="caution">
    <text evidence="1">The sequence shown here is derived from an EMBL/GenBank/DDBJ whole genome shotgun (WGS) entry which is preliminary data.</text>
</comment>
<accession>A0A926DQY0</accession>
<evidence type="ECO:0000313" key="2">
    <source>
        <dbReference type="Proteomes" id="UP000657006"/>
    </source>
</evidence>
<evidence type="ECO:0008006" key="3">
    <source>
        <dbReference type="Google" id="ProtNLM"/>
    </source>
</evidence>
<dbReference type="SUPFAM" id="SSF47598">
    <property type="entry name" value="Ribbon-helix-helix"/>
    <property type="match status" value="1"/>
</dbReference>